<evidence type="ECO:0000313" key="3">
    <source>
        <dbReference type="EMBL" id="UXI67615.1"/>
    </source>
</evidence>
<dbReference type="SUPFAM" id="SSF110296">
    <property type="entry name" value="Oligoxyloglucan reducing end-specific cellobiohydrolase"/>
    <property type="match status" value="1"/>
</dbReference>
<dbReference type="Gene3D" id="2.130.10.10">
    <property type="entry name" value="YVTN repeat-like/Quinoprotein amine dehydrogenase"/>
    <property type="match status" value="2"/>
</dbReference>
<dbReference type="EMBL" id="CP104694">
    <property type="protein sequence ID" value="UXI67615.1"/>
    <property type="molecule type" value="Genomic_DNA"/>
</dbReference>
<dbReference type="Proteomes" id="UP001064632">
    <property type="component" value="Chromosome"/>
</dbReference>
<dbReference type="RefSeq" id="WP_261694585.1">
    <property type="nucleotide sequence ID" value="NZ_CP104694.1"/>
</dbReference>
<organism evidence="3 4">
    <name type="scientific">Tahibacter amnicola</name>
    <dbReference type="NCBI Taxonomy" id="2976241"/>
    <lineage>
        <taxon>Bacteria</taxon>
        <taxon>Pseudomonadati</taxon>
        <taxon>Pseudomonadota</taxon>
        <taxon>Gammaproteobacteria</taxon>
        <taxon>Lysobacterales</taxon>
        <taxon>Rhodanobacteraceae</taxon>
        <taxon>Tahibacter</taxon>
    </lineage>
</organism>
<reference evidence="3" key="1">
    <citation type="submission" date="2022-09" db="EMBL/GenBank/DDBJ databases">
        <title>Tahibacter sp. nov., isolated from a fresh water.</title>
        <authorList>
            <person name="Baek J.H."/>
            <person name="Lee J.K."/>
            <person name="Kim J.M."/>
            <person name="Jeon C.O."/>
        </authorList>
    </citation>
    <scope>NUCLEOTIDE SEQUENCE</scope>
    <source>
        <strain evidence="3">W38</strain>
    </source>
</reference>
<accession>A0ABY6BGW3</accession>
<protein>
    <recommendedName>
        <fullName evidence="5">Exo-alpha-sialidase</fullName>
    </recommendedName>
</protein>
<proteinExistence type="predicted"/>
<keyword evidence="2" id="KW-0732">Signal</keyword>
<sequence length="891" mass="93731">MSRPVPLSRLIWLALSLGSLSLAGCQSTQTRSLARQEHEEEANESGSKATTPPKGDFWAMRVAYPTGRFEHTWLAEAAQQEKQLVSGIPAGEFAQRRAGVSPLALNPHAFTLLGPKPLNDSEWGWGHVAGRTNVLVVDPVDTTIAYLGSDGGGVWKSTNCCSAATTWTIKTDLPEIASTAIGDLTIDPNNHNTVYAGTGDLRFGSFSFGTAGVLKSTDAGETWSVLGADVFTPFYTPSAGGHPQYQAIGKVAVDPNNSQKLAVGTKTGVYFSYDAGANWSGPCFTNAFTSGGTAQRQDITGLLAINNAGSTTLLAAVGTRGLATPVQPDLAKNGANGVYRTAMPSSGCPAVGDWTLSNNNWPAGTGNGTPTTTLGRIELASAPSNPQIVYAMAAHSTNRNVFGVWKSTDAGLTWTRTVDADAEFTGCSASGQQMWYDAGLSVSPTDPNIVFASAVDLFRSTNGGDTFTNVTCGYNGGSTHVDHHARAFVGNDHNRMLVGSDGGVYYTANAQAPTPTLTPINDSLSTIEFYSGDITANFANSATPGASGGAQDNGSSAVLFGGDPGVRQWESTYSGDGTFTRIEPVNAQRWYYQAQNGALVMSTTGPFGGIVSASGAWSSDRKSFLMPLEIYKHGDTAVANSGCVTGTVGCGRMLAGTYRLWETLSGAQPTSSWQAKTGDLTKNTLILGSDNRSFINQMAYSFTDPTIAVVGTSDGNVQYVFNLGVAGANNALAVNVTAANAVLPNRPVMDVVTDGQNPLVAFAALGGFDQNTPSTPGHVYRVTCTAQCASFTWENKSGNLPNIPVNAIMVNPNVPGQVFAGTDWGLYFTNDISVAAPVWQRFETLPHAMIWDLVVDRGLTTLAVFTRSRGAWAWPLPIAPITDTIFANGFE</sequence>
<dbReference type="PANTHER" id="PTHR43739:SF5">
    <property type="entry name" value="EXO-ALPHA-SIALIDASE"/>
    <property type="match status" value="1"/>
</dbReference>
<evidence type="ECO:0000256" key="1">
    <source>
        <dbReference type="SAM" id="MobiDB-lite"/>
    </source>
</evidence>
<name>A0ABY6BGW3_9GAMM</name>
<dbReference type="InterPro" id="IPR052025">
    <property type="entry name" value="Xyloglucanase_GH74"/>
</dbReference>
<keyword evidence="4" id="KW-1185">Reference proteome</keyword>
<dbReference type="InterPro" id="IPR015943">
    <property type="entry name" value="WD40/YVTN_repeat-like_dom_sf"/>
</dbReference>
<dbReference type="PANTHER" id="PTHR43739">
    <property type="entry name" value="XYLOGLUCANASE (EUROFUNG)"/>
    <property type="match status" value="1"/>
</dbReference>
<dbReference type="PROSITE" id="PS51257">
    <property type="entry name" value="PROKAR_LIPOPROTEIN"/>
    <property type="match status" value="1"/>
</dbReference>
<evidence type="ECO:0000313" key="4">
    <source>
        <dbReference type="Proteomes" id="UP001064632"/>
    </source>
</evidence>
<evidence type="ECO:0008006" key="5">
    <source>
        <dbReference type="Google" id="ProtNLM"/>
    </source>
</evidence>
<evidence type="ECO:0000256" key="2">
    <source>
        <dbReference type="SAM" id="SignalP"/>
    </source>
</evidence>
<gene>
    <name evidence="3" type="ORF">N4264_23215</name>
</gene>
<feature type="chain" id="PRO_5047312411" description="Exo-alpha-sialidase" evidence="2">
    <location>
        <begin position="24"/>
        <end position="891"/>
    </location>
</feature>
<feature type="signal peptide" evidence="2">
    <location>
        <begin position="1"/>
        <end position="23"/>
    </location>
</feature>
<feature type="region of interest" description="Disordered" evidence="1">
    <location>
        <begin position="31"/>
        <end position="54"/>
    </location>
</feature>